<dbReference type="Proteomes" id="UP000308267">
    <property type="component" value="Unassembled WGS sequence"/>
</dbReference>
<name>A0A4S2L3G1_OPIFE</name>
<feature type="non-terminal residue" evidence="2">
    <location>
        <position position="1"/>
    </location>
</feature>
<evidence type="ECO:0000313" key="3">
    <source>
        <dbReference type="Proteomes" id="UP000308267"/>
    </source>
</evidence>
<dbReference type="InterPro" id="IPR033121">
    <property type="entry name" value="PEPTIDASE_A1"/>
</dbReference>
<protein>
    <recommendedName>
        <fullName evidence="1">Peptidase A1 domain-containing protein</fullName>
    </recommendedName>
</protein>
<reference evidence="2 3" key="1">
    <citation type="journal article" date="2019" name="BMC Genomics">
        <title>New insights from Opisthorchis felineus genome: update on genomics of the epidemiologically important liver flukes.</title>
        <authorList>
            <person name="Ershov N.I."/>
            <person name="Mordvinov V.A."/>
            <person name="Prokhortchouk E.B."/>
            <person name="Pakharukova M.Y."/>
            <person name="Gunbin K.V."/>
            <person name="Ustyantsev K."/>
            <person name="Genaev M.A."/>
            <person name="Blinov A.G."/>
            <person name="Mazur A."/>
            <person name="Boulygina E."/>
            <person name="Tsygankova S."/>
            <person name="Khrameeva E."/>
            <person name="Chekanov N."/>
            <person name="Fan G."/>
            <person name="Xiao A."/>
            <person name="Zhang H."/>
            <person name="Xu X."/>
            <person name="Yang H."/>
            <person name="Solovyev V."/>
            <person name="Lee S.M."/>
            <person name="Liu X."/>
            <person name="Afonnikov D.A."/>
            <person name="Skryabin K.G."/>
        </authorList>
    </citation>
    <scope>NUCLEOTIDE SEQUENCE [LARGE SCALE GENOMIC DNA]</scope>
    <source>
        <strain evidence="2">AK-0245</strain>
        <tissue evidence="2">Whole organism</tissue>
    </source>
</reference>
<evidence type="ECO:0000259" key="1">
    <source>
        <dbReference type="Pfam" id="PF00026"/>
    </source>
</evidence>
<feature type="domain" description="Peptidase A1" evidence="1">
    <location>
        <begin position="14"/>
        <end position="77"/>
    </location>
</feature>
<dbReference type="Gene3D" id="2.40.70.10">
    <property type="entry name" value="Acid Proteases"/>
    <property type="match status" value="1"/>
</dbReference>
<accession>A0A4S2L3G1</accession>
<organism evidence="2 3">
    <name type="scientific">Opisthorchis felineus</name>
    <dbReference type="NCBI Taxonomy" id="147828"/>
    <lineage>
        <taxon>Eukaryota</taxon>
        <taxon>Metazoa</taxon>
        <taxon>Spiralia</taxon>
        <taxon>Lophotrochozoa</taxon>
        <taxon>Platyhelminthes</taxon>
        <taxon>Trematoda</taxon>
        <taxon>Digenea</taxon>
        <taxon>Opisthorchiida</taxon>
        <taxon>Opisthorchiata</taxon>
        <taxon>Opisthorchiidae</taxon>
        <taxon>Opisthorchis</taxon>
    </lineage>
</organism>
<proteinExistence type="predicted"/>
<dbReference type="OrthoDB" id="771136at2759"/>
<evidence type="ECO:0000313" key="2">
    <source>
        <dbReference type="EMBL" id="TGZ57151.1"/>
    </source>
</evidence>
<dbReference type="InterPro" id="IPR021109">
    <property type="entry name" value="Peptidase_aspartic_dom_sf"/>
</dbReference>
<gene>
    <name evidence="2" type="ORF">CRM22_010003</name>
</gene>
<dbReference type="AlphaFoldDB" id="A0A4S2L3G1"/>
<dbReference type="SUPFAM" id="SSF50630">
    <property type="entry name" value="Acid proteases"/>
    <property type="match status" value="1"/>
</dbReference>
<comment type="caution">
    <text evidence="2">The sequence shown here is derived from an EMBL/GenBank/DDBJ whole genome shotgun (WGS) entry which is preliminary data.</text>
</comment>
<sequence length="79" mass="8675">LGTQAGQISPVAFIATLDSTAWLSRASVDRARLINTALGARESGNLYCVDCNRMDRLPTLIISFQGLDLSLSPEQYFQR</sequence>
<keyword evidence="3" id="KW-1185">Reference proteome</keyword>
<dbReference type="Pfam" id="PF00026">
    <property type="entry name" value="Asp"/>
    <property type="match status" value="1"/>
</dbReference>
<dbReference type="EMBL" id="SJOL01009496">
    <property type="protein sequence ID" value="TGZ57151.1"/>
    <property type="molecule type" value="Genomic_DNA"/>
</dbReference>
<feature type="non-terminal residue" evidence="2">
    <location>
        <position position="79"/>
    </location>
</feature>